<evidence type="ECO:0000256" key="4">
    <source>
        <dbReference type="SAM" id="MobiDB-lite"/>
    </source>
</evidence>
<dbReference type="InterPro" id="IPR032675">
    <property type="entry name" value="LRR_dom_sf"/>
</dbReference>
<feature type="coiled-coil region" evidence="3">
    <location>
        <begin position="1023"/>
        <end position="1061"/>
    </location>
</feature>
<feature type="region of interest" description="Disordered" evidence="4">
    <location>
        <begin position="1766"/>
        <end position="1789"/>
    </location>
</feature>
<gene>
    <name evidence="5" type="ORF">Baya_12444</name>
</gene>
<evidence type="ECO:0000313" key="5">
    <source>
        <dbReference type="EMBL" id="TST10016.1"/>
    </source>
</evidence>
<feature type="coiled-coil region" evidence="3">
    <location>
        <begin position="520"/>
        <end position="751"/>
    </location>
</feature>
<feature type="coiled-coil region" evidence="3">
    <location>
        <begin position="388"/>
        <end position="488"/>
    </location>
</feature>
<dbReference type="SMART" id="SM00369">
    <property type="entry name" value="LRR_TYP"/>
    <property type="match status" value="4"/>
</dbReference>
<feature type="region of interest" description="Disordered" evidence="4">
    <location>
        <begin position="1094"/>
        <end position="1129"/>
    </location>
</feature>
<keyword evidence="1" id="KW-0433">Leucine-rich repeat</keyword>
<dbReference type="EMBL" id="VCAZ01000107">
    <property type="protein sequence ID" value="TST10016.1"/>
    <property type="molecule type" value="Genomic_DNA"/>
</dbReference>
<keyword evidence="2" id="KW-0677">Repeat</keyword>
<feature type="coiled-coil region" evidence="3">
    <location>
        <begin position="961"/>
        <end position="991"/>
    </location>
</feature>
<keyword evidence="3" id="KW-0175">Coiled coil</keyword>
<dbReference type="InterPro" id="IPR050576">
    <property type="entry name" value="Cilia_flagella_integrity"/>
</dbReference>
<dbReference type="OrthoDB" id="433501at2759"/>
<feature type="compositionally biased region" description="Basic and acidic residues" evidence="4">
    <location>
        <begin position="1766"/>
        <end position="1780"/>
    </location>
</feature>
<dbReference type="InterPro" id="IPR003591">
    <property type="entry name" value="Leu-rich_rpt_typical-subtyp"/>
</dbReference>
<dbReference type="SMART" id="SM00365">
    <property type="entry name" value="LRR_SD22"/>
    <property type="match status" value="3"/>
</dbReference>
<dbReference type="SUPFAM" id="SSF52058">
    <property type="entry name" value="L domain-like"/>
    <property type="match status" value="1"/>
</dbReference>
<organism evidence="5 6">
    <name type="scientific">Bagarius yarrelli</name>
    <name type="common">Goonch</name>
    <name type="synonym">Bagrus yarrelli</name>
    <dbReference type="NCBI Taxonomy" id="175774"/>
    <lineage>
        <taxon>Eukaryota</taxon>
        <taxon>Metazoa</taxon>
        <taxon>Chordata</taxon>
        <taxon>Craniata</taxon>
        <taxon>Vertebrata</taxon>
        <taxon>Euteleostomi</taxon>
        <taxon>Actinopterygii</taxon>
        <taxon>Neopterygii</taxon>
        <taxon>Teleostei</taxon>
        <taxon>Ostariophysi</taxon>
        <taxon>Siluriformes</taxon>
        <taxon>Sisoridae</taxon>
        <taxon>Sisorinae</taxon>
        <taxon>Bagarius</taxon>
    </lineage>
</organism>
<feature type="coiled-coil region" evidence="3">
    <location>
        <begin position="794"/>
        <end position="842"/>
    </location>
</feature>
<feature type="coiled-coil region" evidence="3">
    <location>
        <begin position="1604"/>
        <end position="1670"/>
    </location>
</feature>
<evidence type="ECO:0000256" key="2">
    <source>
        <dbReference type="ARBA" id="ARBA00022737"/>
    </source>
</evidence>
<feature type="coiled-coil region" evidence="3">
    <location>
        <begin position="879"/>
        <end position="931"/>
    </location>
</feature>
<dbReference type="Gene3D" id="3.80.10.10">
    <property type="entry name" value="Ribonuclease Inhibitor"/>
    <property type="match status" value="1"/>
</dbReference>
<dbReference type="PROSITE" id="PS51450">
    <property type="entry name" value="LRR"/>
    <property type="match status" value="4"/>
</dbReference>
<accession>A0A556V373</accession>
<comment type="caution">
    <text evidence="5">The sequence shown here is derived from an EMBL/GenBank/DDBJ whole genome shotgun (WGS) entry which is preliminary data.</text>
</comment>
<proteinExistence type="predicted"/>
<evidence type="ECO:0000313" key="6">
    <source>
        <dbReference type="Proteomes" id="UP000319801"/>
    </source>
</evidence>
<name>A0A556V373_BAGYA</name>
<dbReference type="Pfam" id="PF14580">
    <property type="entry name" value="LRR_9"/>
    <property type="match status" value="1"/>
</dbReference>
<sequence>MKRIRDSHRAASVDGLRACGTVLSSASLPGRSLSFTAAELSDDDEIKCTRPRYITEDLIKKLTKQDNLSFVYCLNLSTTKGNQYVRYIENLDRCDRVQILNLNNNIIEKIEKLEKLHQLRELHLSNNRIRKIEGLEHMANLQILNLASNRIEHVPLWLGKRLKSLQKLNLQKNKIFSLHELTKLKLLKSLTELMIAENPVSDLPHYRLFLVFHLRSLEFLDGQPISEQEREKAQQRFHTEELERLELELEERGAELERLKEDKAVALKELKHQEKLQQSLRQQSQERQWRQEQLEMELELDTKSELLKQKTAELTRACQKQYELEQELAFHNIDSKFDPLPFDPDHSLDGDVLGESPYIGKARHKRNMFTGDDVDTRDRHPDKLDEKEEECRHDLARAEKRLQQLHEEMTYTEKQILRANEELQQLEEAAAQKRISEVEKGRLRQQLHVKIQKLSEMRQEAEALEKQLDRQNSEHSEVQEELEQLQSLLQTLIPEDLRHAHVKAQLSSKNQLLSIMSRKQHELECRLDDMLNRIANETQEIKDLEQQLTEGQIAANEALKKDLENIISGLQDYLHGVKDQARQAQSDCLHLQKENNSLQQLLWDKDQQLSQLQQVAQICENTKEELLQHQEELQSLRKENLELKEAQAHVSAYEADVETELQEKDCEISQLKEELSRLNRLSQLEHSALQVELQKERQAKENALAQLQLAAKSELENADLLQQLSMLQREKDSLMEKVDVLQKELQQIRRELLCPKQLTKSLQRLKRIIATGAGELSIVSDDGDVLSKSLAELQEELQRKVSAALRERDAAQSAQDRLMTELHVLRNKLAHYQQKYQRSCEEAQQDRAAERPEEEPELIQLRQKLQETQEQQYLMIQRLQEAESKRDRLSLKLGKQDKQVKAEEIQTQKQIQALELEITELKRSVSVADQLAAEQLHAAKDQLFSLHSTVQRISQERAEDAKDLEESRSQAAQAIQDLTKAEEEIHVLQKLLQDRFHLSDADSRIEPDTDVQQQELSRLSGVLKRQQTQTKRLRDQLTRTLEDNSENLHVLVKEIEALRENLLQQSNYLSSFTHSNGPWCYVPTYISHQSLGSQATQDSGLGSHYVPLSNRHKHSKSQQHRETRPSSSSCYWVYSPHQQDQHSYRQRESLYRNCNAESDEDGDTNFTPPAGSIIYTMPPVGTHLPPGMVIYAPPIPGLTVGPDTVFYGPPPEGVRLVYGPPPSSLHFPLISNATLHCNVPGHLDMSYSSRAGLPVREDFLNKEHELLRLKEQRSELQMELKELQESASRLQRSKRLLESSVNSEEEDIVMNEVERLEKTYSQRRIDLKKVEDLLSEAERNLKDTRAKTKDAMQQYSEAQRKLTETEFELQEIKQQTQDSTRQLVHTKQELWDLQEEVKNLQTHTQDQKNTLKQVEDAISARDAEFQDVNINLKRVTNKMEGMQKELRETQRQEASSLIGCRNTEDILYTHRQELEHLKVQVQLQKDQLSLLGSKLEQWREEEVIVKVNVEKQRQRLVEVLRQGEEDGHQLQQHIKELRVNVQSLAVEKGELDSQLSKRREKLTRYKKKQKKVQEKIRSQCAVINKHKSELKHVLDIIQMESVELERVKLQHNQQLNQVEKSREDLLQLRLELQEVKKEVQEQQAEREKHRKLHEQEILTLKEQVNAAAIERSSLLEQCTGLEARRSHAHRCQESAAEGTRKAEAELLKLQAELAKLKQDYRHAQNIQKEVTRDAATTKEQLEEKSRDLNKLKEEISQSSVQLQNLRKEVEEAQREQDDSIKQQQHQKAVMQDRIQRRQKRIDKLEQQLKEIETSVEKKELQFEQQEERLMIQQQQSLELEELQRRQQQKLQSQLRTLEDALLKRVEKMEQVTVTVKELEDQRRFLLADQQQCALLQDRIAQLERDLAESEARLCASRKEQRETKEKLEALHSDIQILQKALSTEREPAGTLINHSLTDGDELQQDKLWGCGEKDRHMQSCAGIEDTVCFLSADVQAELDRDLTELQHTMTSDMDNDENQTSSSSRAQLRRCMFSQQEVLNLRRQQMDGSIQGLRRRVDKLDLLLSNSDQNLLNLSDTNILSRYVCVSKDIKVKRH</sequence>
<reference evidence="5 6" key="1">
    <citation type="journal article" date="2019" name="Genome Biol. Evol.">
        <title>Whole-Genome Sequencing of the Giant Devil Catfish, Bagarius yarrelli.</title>
        <authorList>
            <person name="Jiang W."/>
            <person name="Lv Y."/>
            <person name="Cheng L."/>
            <person name="Yang K."/>
            <person name="Chao B."/>
            <person name="Wang X."/>
            <person name="Li Y."/>
            <person name="Pan X."/>
            <person name="You X."/>
            <person name="Zhang Y."/>
            <person name="Yang J."/>
            <person name="Li J."/>
            <person name="Zhang X."/>
            <person name="Liu S."/>
            <person name="Sun C."/>
            <person name="Yang J."/>
            <person name="Shi Q."/>
        </authorList>
    </citation>
    <scope>NUCLEOTIDE SEQUENCE [LARGE SCALE GENOMIC DNA]</scope>
    <source>
        <strain evidence="5">JWS20170419001</strain>
        <tissue evidence="5">Muscle</tissue>
    </source>
</reference>
<evidence type="ECO:0000256" key="3">
    <source>
        <dbReference type="SAM" id="Coils"/>
    </source>
</evidence>
<dbReference type="Proteomes" id="UP000319801">
    <property type="component" value="Unassembled WGS sequence"/>
</dbReference>
<dbReference type="PANTHER" id="PTHR45973">
    <property type="entry name" value="PROTEIN PHOSPHATASE 1 REGULATORY SUBUNIT SDS22-RELATED"/>
    <property type="match status" value="1"/>
</dbReference>
<protein>
    <submittedName>
        <fullName evidence="5">Centriolin</fullName>
    </submittedName>
</protein>
<dbReference type="PANTHER" id="PTHR45973:SF36">
    <property type="entry name" value="CENTRIOLIN"/>
    <property type="match status" value="1"/>
</dbReference>
<evidence type="ECO:0000256" key="1">
    <source>
        <dbReference type="ARBA" id="ARBA00022614"/>
    </source>
</evidence>
<dbReference type="InterPro" id="IPR001611">
    <property type="entry name" value="Leu-rich_rpt"/>
</dbReference>
<keyword evidence="6" id="KW-1185">Reference proteome</keyword>
<feature type="coiled-coil region" evidence="3">
    <location>
        <begin position="228"/>
        <end position="276"/>
    </location>
</feature>
<feature type="coiled-coil region" evidence="3">
    <location>
        <begin position="1259"/>
        <end position="1452"/>
    </location>
</feature>